<evidence type="ECO:0000313" key="5">
    <source>
        <dbReference type="Proteomes" id="UP000002385"/>
    </source>
</evidence>
<dbReference type="PANTHER" id="PTHR44591">
    <property type="entry name" value="STRESS RESPONSE REGULATOR PROTEIN 1"/>
    <property type="match status" value="1"/>
</dbReference>
<reference evidence="4 5" key="2">
    <citation type="journal article" date="2012" name="J. Bacteriol.">
        <title>Complete genome sequences of six strains of the genus Methylobacterium.</title>
        <authorList>
            <person name="Marx C.J."/>
            <person name="Bringel F."/>
            <person name="Chistoserdova L."/>
            <person name="Moulin L."/>
            <person name="Farhan Ul Haque M."/>
            <person name="Fleischman D.E."/>
            <person name="Gruffaz C."/>
            <person name="Jourand P."/>
            <person name="Knief C."/>
            <person name="Lee M.C."/>
            <person name="Muller E.E."/>
            <person name="Nadalig T."/>
            <person name="Peyraud R."/>
            <person name="Roselli S."/>
            <person name="Russ L."/>
            <person name="Goodwin L.A."/>
            <person name="Ivanova N."/>
            <person name="Kyrpides N."/>
            <person name="Lajus A."/>
            <person name="Land M.L."/>
            <person name="Medigue C."/>
            <person name="Mikhailova N."/>
            <person name="Nolan M."/>
            <person name="Woyke T."/>
            <person name="Stolyar S."/>
            <person name="Vorholt J.A."/>
            <person name="Vuilleumier S."/>
        </authorList>
    </citation>
    <scope>NUCLEOTIDE SEQUENCE [LARGE SCALE GENOMIC DNA]</scope>
    <source>
        <strain evidence="5">CM4 / NCIMB 13688</strain>
    </source>
</reference>
<dbReference type="InterPro" id="IPR001789">
    <property type="entry name" value="Sig_transdc_resp-reg_receiver"/>
</dbReference>
<dbReference type="Gene3D" id="3.40.50.2300">
    <property type="match status" value="1"/>
</dbReference>
<feature type="modified residue" description="4-aspartylphosphate" evidence="2">
    <location>
        <position position="61"/>
    </location>
</feature>
<gene>
    <name evidence="4" type="ordered locus">Mchl_0516</name>
</gene>
<evidence type="ECO:0000256" key="1">
    <source>
        <dbReference type="ARBA" id="ARBA00022553"/>
    </source>
</evidence>
<name>B7L1Q6_METC4</name>
<proteinExistence type="predicted"/>
<dbReference type="InterPro" id="IPR050595">
    <property type="entry name" value="Bact_response_regulator"/>
</dbReference>
<dbReference type="Pfam" id="PF00072">
    <property type="entry name" value="Response_reg"/>
    <property type="match status" value="1"/>
</dbReference>
<keyword evidence="1 2" id="KW-0597">Phosphoprotein</keyword>
<accession>B7L1Q6</accession>
<dbReference type="SUPFAM" id="SSF52172">
    <property type="entry name" value="CheY-like"/>
    <property type="match status" value="1"/>
</dbReference>
<reference evidence="5" key="1">
    <citation type="submission" date="2008-12" db="EMBL/GenBank/DDBJ databases">
        <title>Complete sequence of chromosome of Methylobacterium chloromethanicum CM4.</title>
        <authorList>
            <consortium name="US DOE Joint Genome Institute"/>
            <person name="Lucas S."/>
            <person name="Copeland A."/>
            <person name="Lapidus A."/>
            <person name="Glavina del Rio T."/>
            <person name="Dalin E."/>
            <person name="Tice H."/>
            <person name="Bruce D."/>
            <person name="Goodwin L."/>
            <person name="Pitluck S."/>
            <person name="Chertkov O."/>
            <person name="Brettin T."/>
            <person name="Detter J.C."/>
            <person name="Han C."/>
            <person name="Larimer F."/>
            <person name="Land M."/>
            <person name="Hauser L."/>
            <person name="Kyrpides N."/>
            <person name="Mikhailova N."/>
            <person name="Marx C."/>
            <person name="Richardson P."/>
        </authorList>
    </citation>
    <scope>NUCLEOTIDE SEQUENCE [LARGE SCALE GENOMIC DNA]</scope>
    <source>
        <strain evidence="5">CM4 / NCIMB 13688</strain>
    </source>
</reference>
<dbReference type="InterPro" id="IPR011006">
    <property type="entry name" value="CheY-like_superfamily"/>
</dbReference>
<evidence type="ECO:0000256" key="2">
    <source>
        <dbReference type="PROSITE-ProRule" id="PRU00169"/>
    </source>
</evidence>
<dbReference type="SMART" id="SM00448">
    <property type="entry name" value="REC"/>
    <property type="match status" value="1"/>
</dbReference>
<dbReference type="Proteomes" id="UP000002385">
    <property type="component" value="Chromosome"/>
</dbReference>
<dbReference type="GO" id="GO:0000160">
    <property type="term" value="P:phosphorelay signal transduction system"/>
    <property type="evidence" value="ECO:0007669"/>
    <property type="project" value="InterPro"/>
</dbReference>
<feature type="domain" description="Response regulatory" evidence="3">
    <location>
        <begin position="11"/>
        <end position="124"/>
    </location>
</feature>
<dbReference type="AlphaFoldDB" id="B7L1Q6"/>
<organism evidence="4 5">
    <name type="scientific">Methylorubrum extorquens (strain CM4 / NCIMB 13688)</name>
    <name type="common">Methylobacterium extorquens</name>
    <dbReference type="NCBI Taxonomy" id="440085"/>
    <lineage>
        <taxon>Bacteria</taxon>
        <taxon>Pseudomonadati</taxon>
        <taxon>Pseudomonadota</taxon>
        <taxon>Alphaproteobacteria</taxon>
        <taxon>Hyphomicrobiales</taxon>
        <taxon>Methylobacteriaceae</taxon>
        <taxon>Methylorubrum</taxon>
    </lineage>
</organism>
<sequence>MQQNPSASPAPILVVEDDDLVRMVAVDMLEGVGFEVTEADTADAAWSLLEKGCAFGALFTDIDMPGSMDGLTLAGRVAERWPRIRLVVTSGRYGLRDADMPDDGRFLLKPYRQDQLLEAIAAAA</sequence>
<evidence type="ECO:0000313" key="4">
    <source>
        <dbReference type="EMBL" id="ACK81450.1"/>
    </source>
</evidence>
<dbReference type="HOGENOM" id="CLU_000445_69_8_5"/>
<dbReference type="EMBL" id="CP001298">
    <property type="protein sequence ID" value="ACK81450.1"/>
    <property type="molecule type" value="Genomic_DNA"/>
</dbReference>
<dbReference type="RefSeq" id="WP_012605606.1">
    <property type="nucleotide sequence ID" value="NC_011757.1"/>
</dbReference>
<dbReference type="PANTHER" id="PTHR44591:SF21">
    <property type="entry name" value="TWO-COMPONENT RESPONSE REGULATOR"/>
    <property type="match status" value="1"/>
</dbReference>
<dbReference type="PROSITE" id="PS50110">
    <property type="entry name" value="RESPONSE_REGULATORY"/>
    <property type="match status" value="1"/>
</dbReference>
<dbReference type="KEGG" id="mch:Mchl_0516"/>
<evidence type="ECO:0000259" key="3">
    <source>
        <dbReference type="PROSITE" id="PS50110"/>
    </source>
</evidence>
<protein>
    <submittedName>
        <fullName evidence="4">Response regulator receiver protein</fullName>
    </submittedName>
</protein>